<sequence length="183" mass="21323">MWSMISTVMFELFYGLSRAPFSWDMPTGELYESVILEETLGRLSYAAQRQWFAVVTGDCGTGKTTIRRFTEVFEPATYKVLYLSDSKLTPRHFYKDLLEQLGCESKFYRGDAKRQQHREIELMRGIHRLQSVVVVDEAHLLDREMLEEVRFLLNFKMDAQSTMALILVGQSELWDRLGLQAYG</sequence>
<dbReference type="AlphaFoldDB" id="A0A920CKE2"/>
<dbReference type="SUPFAM" id="SSF52540">
    <property type="entry name" value="P-loop containing nucleoside triphosphate hydrolases"/>
    <property type="match status" value="1"/>
</dbReference>
<comment type="caution">
    <text evidence="2">The sequence shown here is derived from an EMBL/GenBank/DDBJ whole genome shotgun (WGS) entry which is preliminary data.</text>
</comment>
<reference evidence="2" key="1">
    <citation type="submission" date="2021-03" db="EMBL/GenBank/DDBJ databases">
        <title>Antimicrobial resistance genes in bacteria isolated from Japanese honey, and their potential for conferring macrolide and lincosamide resistance in the American foulbrood pathogen Paenibacillus larvae.</title>
        <authorList>
            <person name="Okamoto M."/>
            <person name="Kumagai M."/>
            <person name="Kanamori H."/>
            <person name="Takamatsu D."/>
        </authorList>
    </citation>
    <scope>NUCLEOTIDE SEQUENCE</scope>
    <source>
        <strain evidence="2">J41TS4</strain>
    </source>
</reference>
<feature type="domain" description="ORC1/DEAH AAA+ ATPase" evidence="1">
    <location>
        <begin position="50"/>
        <end position="177"/>
    </location>
</feature>
<dbReference type="GO" id="GO:0016887">
    <property type="term" value="F:ATP hydrolysis activity"/>
    <property type="evidence" value="ECO:0007669"/>
    <property type="project" value="InterPro"/>
</dbReference>
<evidence type="ECO:0000313" key="2">
    <source>
        <dbReference type="EMBL" id="GIO43811.1"/>
    </source>
</evidence>
<dbReference type="InterPro" id="IPR049945">
    <property type="entry name" value="AAA_22"/>
</dbReference>
<dbReference type="PANTHER" id="PTHR35894">
    <property type="entry name" value="GENERAL SECRETION PATHWAY PROTEIN A-RELATED"/>
    <property type="match status" value="1"/>
</dbReference>
<dbReference type="EMBL" id="BORS01000013">
    <property type="protein sequence ID" value="GIO43811.1"/>
    <property type="molecule type" value="Genomic_DNA"/>
</dbReference>
<gene>
    <name evidence="2" type="ORF">J41TS4_35690</name>
</gene>
<dbReference type="Gene3D" id="3.40.50.300">
    <property type="entry name" value="P-loop containing nucleotide triphosphate hydrolases"/>
    <property type="match status" value="1"/>
</dbReference>
<evidence type="ECO:0000313" key="3">
    <source>
        <dbReference type="Proteomes" id="UP000678895"/>
    </source>
</evidence>
<keyword evidence="3" id="KW-1185">Reference proteome</keyword>
<evidence type="ECO:0000259" key="1">
    <source>
        <dbReference type="Pfam" id="PF13401"/>
    </source>
</evidence>
<organism evidence="2 3">
    <name type="scientific">Paenibacillus apis</name>
    <dbReference type="NCBI Taxonomy" id="1792174"/>
    <lineage>
        <taxon>Bacteria</taxon>
        <taxon>Bacillati</taxon>
        <taxon>Bacillota</taxon>
        <taxon>Bacilli</taxon>
        <taxon>Bacillales</taxon>
        <taxon>Paenibacillaceae</taxon>
        <taxon>Paenibacillus</taxon>
    </lineage>
</organism>
<dbReference type="InterPro" id="IPR027417">
    <property type="entry name" value="P-loop_NTPase"/>
</dbReference>
<name>A0A920CKE2_9BACL</name>
<dbReference type="PANTHER" id="PTHR35894:SF1">
    <property type="entry name" value="PHOSPHORIBULOKINASE _ URIDINE KINASE FAMILY"/>
    <property type="match status" value="1"/>
</dbReference>
<dbReference type="Pfam" id="PF13401">
    <property type="entry name" value="AAA_22"/>
    <property type="match status" value="1"/>
</dbReference>
<dbReference type="Proteomes" id="UP000678895">
    <property type="component" value="Unassembled WGS sequence"/>
</dbReference>
<protein>
    <recommendedName>
        <fullName evidence="1">ORC1/DEAH AAA+ ATPase domain-containing protein</fullName>
    </recommendedName>
</protein>
<proteinExistence type="predicted"/>
<dbReference type="InterPro" id="IPR052026">
    <property type="entry name" value="ExeA_AAA_ATPase_DNA-bind"/>
</dbReference>
<accession>A0A920CKE2</accession>